<feature type="transmembrane region" description="Helical" evidence="2">
    <location>
        <begin position="166"/>
        <end position="194"/>
    </location>
</feature>
<dbReference type="Pfam" id="PF02517">
    <property type="entry name" value="Rce1-like"/>
    <property type="match status" value="1"/>
</dbReference>
<evidence type="ECO:0000256" key="1">
    <source>
        <dbReference type="ARBA" id="ARBA00009067"/>
    </source>
</evidence>
<dbReference type="Proteomes" id="UP000051439">
    <property type="component" value="Unassembled WGS sequence"/>
</dbReference>
<feature type="transmembrane region" description="Helical" evidence="2">
    <location>
        <begin position="31"/>
        <end position="50"/>
    </location>
</feature>
<dbReference type="GO" id="GO:0004175">
    <property type="term" value="F:endopeptidase activity"/>
    <property type="evidence" value="ECO:0007669"/>
    <property type="project" value="UniProtKB-ARBA"/>
</dbReference>
<evidence type="ECO:0000256" key="2">
    <source>
        <dbReference type="SAM" id="Phobius"/>
    </source>
</evidence>
<proteinExistence type="inferred from homology"/>
<feature type="domain" description="CAAX prenyl protease 2/Lysostaphin resistance protein A-like" evidence="3">
    <location>
        <begin position="101"/>
        <end position="198"/>
    </location>
</feature>
<gene>
    <name evidence="4" type="ORF">FC98_GL002126</name>
</gene>
<name>A0A0R1NG91_9LACO</name>
<feature type="transmembrane region" description="Helical" evidence="2">
    <location>
        <begin position="134"/>
        <end position="154"/>
    </location>
</feature>
<sequence length="252" mass="28428">MEFVSAVILIICYLCTDLVLKGTTPFVHASFRLLFALIISGIIYYILRTAKVRADPIKYSRAAKIWGIIFLVVFLILFLLLDPIPRQVLAVFHSHTFIADTMMALSAGFAEEFLFRGLLLSTFMRVFRNNALKYTFSACASALCFGSMHLANLVNGQLLIPTIQQAIYAFVLGVMLASIRITTNTMTWTVLAHFLLDWQAGLSVNTHMDGTTPWLLFFIVWGIILIITVIFLITYDHSADRTRSLNFNGTHF</sequence>
<dbReference type="GO" id="GO:0006508">
    <property type="term" value="P:proteolysis"/>
    <property type="evidence" value="ECO:0007669"/>
    <property type="project" value="UniProtKB-KW"/>
</dbReference>
<comment type="caution">
    <text evidence="4">The sequence shown here is derived from an EMBL/GenBank/DDBJ whole genome shotgun (WGS) entry which is preliminary data.</text>
</comment>
<evidence type="ECO:0000313" key="4">
    <source>
        <dbReference type="EMBL" id="KRL19376.1"/>
    </source>
</evidence>
<keyword evidence="2" id="KW-0812">Transmembrane</keyword>
<dbReference type="PATRIC" id="fig|1423766.4.peg.2206"/>
<dbReference type="InterPro" id="IPR003675">
    <property type="entry name" value="Rce1/LyrA-like_dom"/>
</dbReference>
<keyword evidence="2" id="KW-0472">Membrane</keyword>
<accession>A0A0R1NG91</accession>
<dbReference type="AlphaFoldDB" id="A0A0R1NG91"/>
<dbReference type="EMBL" id="AZEB01000046">
    <property type="protein sequence ID" value="KRL19376.1"/>
    <property type="molecule type" value="Genomic_DNA"/>
</dbReference>
<dbReference type="GO" id="GO:0080120">
    <property type="term" value="P:CAAX-box protein maturation"/>
    <property type="evidence" value="ECO:0007669"/>
    <property type="project" value="UniProtKB-ARBA"/>
</dbReference>
<comment type="similarity">
    <text evidence="1">Belongs to the UPF0177 family.</text>
</comment>
<keyword evidence="4" id="KW-0645">Protease</keyword>
<protein>
    <submittedName>
        <fullName evidence="4">CAAX amino terminal protease family protein</fullName>
    </submittedName>
</protein>
<evidence type="ECO:0000259" key="3">
    <source>
        <dbReference type="Pfam" id="PF02517"/>
    </source>
</evidence>
<feature type="transmembrane region" description="Helical" evidence="2">
    <location>
        <begin position="214"/>
        <end position="235"/>
    </location>
</feature>
<evidence type="ECO:0000313" key="5">
    <source>
        <dbReference type="Proteomes" id="UP000051439"/>
    </source>
</evidence>
<feature type="transmembrane region" description="Helical" evidence="2">
    <location>
        <begin position="62"/>
        <end position="81"/>
    </location>
</feature>
<reference evidence="4 5" key="1">
    <citation type="journal article" date="2015" name="Genome Announc.">
        <title>Expanding the biotechnology potential of lactobacilli through comparative genomics of 213 strains and associated genera.</title>
        <authorList>
            <person name="Sun Z."/>
            <person name="Harris H.M."/>
            <person name="McCann A."/>
            <person name="Guo C."/>
            <person name="Argimon S."/>
            <person name="Zhang W."/>
            <person name="Yang X."/>
            <person name="Jeffery I.B."/>
            <person name="Cooney J.C."/>
            <person name="Kagawa T.F."/>
            <person name="Liu W."/>
            <person name="Song Y."/>
            <person name="Salvetti E."/>
            <person name="Wrobel A."/>
            <person name="Rasinkangas P."/>
            <person name="Parkhill J."/>
            <person name="Rea M.C."/>
            <person name="O'Sullivan O."/>
            <person name="Ritari J."/>
            <person name="Douillard F.P."/>
            <person name="Paul Ross R."/>
            <person name="Yang R."/>
            <person name="Briner A.E."/>
            <person name="Felis G.E."/>
            <person name="de Vos W.M."/>
            <person name="Barrangou R."/>
            <person name="Klaenhammer T.R."/>
            <person name="Caufield P.W."/>
            <person name="Cui Y."/>
            <person name="Zhang H."/>
            <person name="O'Toole P.W."/>
        </authorList>
    </citation>
    <scope>NUCLEOTIDE SEQUENCE [LARGE SCALE GENOMIC DNA]</scope>
    <source>
        <strain evidence="4 5">DSM 19906</strain>
    </source>
</reference>
<keyword evidence="5" id="KW-1185">Reference proteome</keyword>
<organism evidence="4 5">
    <name type="scientific">Lentilactobacillus kisonensis DSM 19906 = JCM 15041</name>
    <dbReference type="NCBI Taxonomy" id="1423766"/>
    <lineage>
        <taxon>Bacteria</taxon>
        <taxon>Bacillati</taxon>
        <taxon>Bacillota</taxon>
        <taxon>Bacilli</taxon>
        <taxon>Lactobacillales</taxon>
        <taxon>Lactobacillaceae</taxon>
        <taxon>Lentilactobacillus</taxon>
    </lineage>
</organism>
<keyword evidence="4" id="KW-0378">Hydrolase</keyword>
<keyword evidence="2" id="KW-1133">Transmembrane helix</keyword>